<accession>A0A1H1HQ24</accession>
<reference evidence="2" key="1">
    <citation type="submission" date="2016-10" db="EMBL/GenBank/DDBJ databases">
        <authorList>
            <person name="Varghese N."/>
            <person name="Submissions S."/>
        </authorList>
    </citation>
    <scope>NUCLEOTIDE SEQUENCE [LARGE SCALE GENOMIC DNA]</scope>
    <source>
        <strain evidence="2">DSM 44142</strain>
    </source>
</reference>
<evidence type="ECO:0000313" key="2">
    <source>
        <dbReference type="Proteomes" id="UP000183053"/>
    </source>
</evidence>
<dbReference type="Proteomes" id="UP000183053">
    <property type="component" value="Unassembled WGS sequence"/>
</dbReference>
<dbReference type="OrthoDB" id="3173471at2"/>
<sequence>MGRRTSELAATETAHRIRTEYQQVLRGIHLPIQDEVTFAERRRAVMQVYPAAVFCGWTAARMHAVPYADEDRPLELWLPEHRRRDGLVIRRCAMPPSDILRRREFALTSEVRTAIDLARFVEGDEAIAAVDQCVRTDRFGRHVTSVDEMERYLSSHPRLHRSSRVRRVLAEVDGRAESPQETHVRLLLHRAGLTVFVPQVKIARGRYRVDLGAEEFRVAVEYDGGHHRNRDQHRADIARWNRLQYDHGWTVVLANAWSLAGGRDELLRQARAALRDRGWTPR</sequence>
<proteinExistence type="predicted"/>
<dbReference type="Gene3D" id="3.40.960.10">
    <property type="entry name" value="VSR Endonuclease"/>
    <property type="match status" value="1"/>
</dbReference>
<evidence type="ECO:0000313" key="1">
    <source>
        <dbReference type="EMBL" id="SDR27507.1"/>
    </source>
</evidence>
<dbReference type="EMBL" id="FNLF01000002">
    <property type="protein sequence ID" value="SDR27507.1"/>
    <property type="molecule type" value="Genomic_DNA"/>
</dbReference>
<protein>
    <recommendedName>
        <fullName evidence="3">DUF559 domain-containing protein</fullName>
    </recommendedName>
</protein>
<keyword evidence="2" id="KW-1185">Reference proteome</keyword>
<gene>
    <name evidence="1" type="ORF">SAMN04489765_4456</name>
</gene>
<dbReference type="AlphaFoldDB" id="A0A1H1HQ24"/>
<dbReference type="InterPro" id="IPR011335">
    <property type="entry name" value="Restrct_endonuc-II-like"/>
</dbReference>
<dbReference type="SUPFAM" id="SSF52980">
    <property type="entry name" value="Restriction endonuclease-like"/>
    <property type="match status" value="1"/>
</dbReference>
<evidence type="ECO:0008006" key="3">
    <source>
        <dbReference type="Google" id="ProtNLM"/>
    </source>
</evidence>
<organism evidence="1 2">
    <name type="scientific">Tsukamurella pulmonis</name>
    <dbReference type="NCBI Taxonomy" id="47312"/>
    <lineage>
        <taxon>Bacteria</taxon>
        <taxon>Bacillati</taxon>
        <taxon>Actinomycetota</taxon>
        <taxon>Actinomycetes</taxon>
        <taxon>Mycobacteriales</taxon>
        <taxon>Tsukamurellaceae</taxon>
        <taxon>Tsukamurella</taxon>
    </lineage>
</organism>
<dbReference type="STRING" id="47312.SAMN04489765_4456"/>
<name>A0A1H1HQ24_9ACTN</name>
<dbReference type="RefSeq" id="WP_139184286.1">
    <property type="nucleotide sequence ID" value="NZ_FNLF01000002.1"/>
</dbReference>